<dbReference type="InterPro" id="IPR035979">
    <property type="entry name" value="RBD_domain_sf"/>
</dbReference>
<feature type="region of interest" description="Disordered" evidence="2">
    <location>
        <begin position="289"/>
        <end position="336"/>
    </location>
</feature>
<organism evidence="4 5">
    <name type="scientific">Phanerochaete sordida</name>
    <dbReference type="NCBI Taxonomy" id="48140"/>
    <lineage>
        <taxon>Eukaryota</taxon>
        <taxon>Fungi</taxon>
        <taxon>Dikarya</taxon>
        <taxon>Basidiomycota</taxon>
        <taxon>Agaricomycotina</taxon>
        <taxon>Agaricomycetes</taxon>
        <taxon>Polyporales</taxon>
        <taxon>Phanerochaetaceae</taxon>
        <taxon>Phanerochaete</taxon>
    </lineage>
</organism>
<keyword evidence="1" id="KW-0694">RNA-binding</keyword>
<feature type="region of interest" description="Disordered" evidence="2">
    <location>
        <begin position="380"/>
        <end position="456"/>
    </location>
</feature>
<feature type="compositionally biased region" description="Basic and acidic residues" evidence="2">
    <location>
        <begin position="312"/>
        <end position="333"/>
    </location>
</feature>
<dbReference type="InterPro" id="IPR000504">
    <property type="entry name" value="RRM_dom"/>
</dbReference>
<feature type="compositionally biased region" description="Basic and acidic residues" evidence="2">
    <location>
        <begin position="409"/>
        <end position="438"/>
    </location>
</feature>
<dbReference type="Proteomes" id="UP000703269">
    <property type="component" value="Unassembled WGS sequence"/>
</dbReference>
<feature type="domain" description="RRM" evidence="3">
    <location>
        <begin position="124"/>
        <end position="200"/>
    </location>
</feature>
<dbReference type="Gene3D" id="3.30.70.330">
    <property type="match status" value="1"/>
</dbReference>
<feature type="compositionally biased region" description="Basic and acidic residues" evidence="2">
    <location>
        <begin position="447"/>
        <end position="456"/>
    </location>
</feature>
<evidence type="ECO:0000259" key="3">
    <source>
        <dbReference type="PROSITE" id="PS50102"/>
    </source>
</evidence>
<feature type="compositionally biased region" description="Basic and acidic residues" evidence="2">
    <location>
        <begin position="224"/>
        <end position="259"/>
    </location>
</feature>
<evidence type="ECO:0000313" key="5">
    <source>
        <dbReference type="Proteomes" id="UP000703269"/>
    </source>
</evidence>
<evidence type="ECO:0000256" key="1">
    <source>
        <dbReference type="PROSITE-ProRule" id="PRU00176"/>
    </source>
</evidence>
<gene>
    <name evidence="4" type="ORF">PsYK624_098510</name>
</gene>
<dbReference type="InterPro" id="IPR012677">
    <property type="entry name" value="Nucleotide-bd_a/b_plait_sf"/>
</dbReference>
<dbReference type="SMART" id="SM00360">
    <property type="entry name" value="RRM"/>
    <property type="match status" value="1"/>
</dbReference>
<sequence>MALATLQGIPVPNTNPRHNLKISHSPSLVSSVPFERLYSQYVKTKKVAGHPLLLCTAQKVFHWFRHAGPLVSVRVDVDIGFPGKTCVLEYWDEEHALYARAHCRFLHSSLHGMPPFILRTFSPTSLQCSNLGAAIHENDIRGRLKQFGTTVHIRVVQPRTVHCLAFVIYKTREEASSALDAMKTKSVFGPSKMHVRYFEPGVQTTFRETKPGDGKSGAKPNPPKSEKKPTEPTCPREREAPKKSQAEQGPQRDEAKQARQVEELQRLYAEMQRLREEEARVKERNAIKRTAAESAARAAEEKVSTARGTAQELERAMSRATERRQEARQRVSEADAAVAEAERVLEEAMRRRSETAQELDDAQAVFEYYAGQLKDVTRQTRDSLQETKDRLQQEEREVAQRTLAEDEEVSRRAELAESKWRMKDMSLQDSDSRQHRGDGCQTPNSAKSEDDTRRRAYEAAAAKERARCKQRDQLSWSQRVAWTAKTAVERFKAVSREFDEIKFSDVQPLTFECIPWPDLRDPTKLRLERIDWTSVDSFFQEMRVVVDASEYKELVVKAPRRFHPDKWRARGLLNTVMDDALRQSLEAAGLAVSQSLTPLWKGC</sequence>
<proteinExistence type="predicted"/>
<reference evidence="4 5" key="1">
    <citation type="submission" date="2021-08" db="EMBL/GenBank/DDBJ databases">
        <title>Draft Genome Sequence of Phanerochaete sordida strain YK-624.</title>
        <authorList>
            <person name="Mori T."/>
            <person name="Dohra H."/>
            <person name="Suzuki T."/>
            <person name="Kawagishi H."/>
            <person name="Hirai H."/>
        </authorList>
    </citation>
    <scope>NUCLEOTIDE SEQUENCE [LARGE SCALE GENOMIC DNA]</scope>
    <source>
        <strain evidence="4 5">YK-624</strain>
    </source>
</reference>
<dbReference type="Pfam" id="PF00076">
    <property type="entry name" value="RRM_1"/>
    <property type="match status" value="1"/>
</dbReference>
<dbReference type="CDD" id="cd00590">
    <property type="entry name" value="RRM_SF"/>
    <property type="match status" value="1"/>
</dbReference>
<name>A0A9P3GF94_9APHY</name>
<keyword evidence="5" id="KW-1185">Reference proteome</keyword>
<dbReference type="EMBL" id="BPQB01000034">
    <property type="protein sequence ID" value="GJE93691.1"/>
    <property type="molecule type" value="Genomic_DNA"/>
</dbReference>
<dbReference type="GO" id="GO:0003723">
    <property type="term" value="F:RNA binding"/>
    <property type="evidence" value="ECO:0007669"/>
    <property type="project" value="UniProtKB-UniRule"/>
</dbReference>
<dbReference type="PROSITE" id="PS50102">
    <property type="entry name" value="RRM"/>
    <property type="match status" value="1"/>
</dbReference>
<dbReference type="OrthoDB" id="3265210at2759"/>
<dbReference type="AlphaFoldDB" id="A0A9P3GF94"/>
<evidence type="ECO:0000256" key="2">
    <source>
        <dbReference type="SAM" id="MobiDB-lite"/>
    </source>
</evidence>
<feature type="compositionally biased region" description="Basic and acidic residues" evidence="2">
    <location>
        <begin position="380"/>
        <end position="399"/>
    </location>
</feature>
<dbReference type="SUPFAM" id="SSF54928">
    <property type="entry name" value="RNA-binding domain, RBD"/>
    <property type="match status" value="1"/>
</dbReference>
<accession>A0A9P3GF94</accession>
<evidence type="ECO:0000313" key="4">
    <source>
        <dbReference type="EMBL" id="GJE93691.1"/>
    </source>
</evidence>
<comment type="caution">
    <text evidence="4">The sequence shown here is derived from an EMBL/GenBank/DDBJ whole genome shotgun (WGS) entry which is preliminary data.</text>
</comment>
<feature type="region of interest" description="Disordered" evidence="2">
    <location>
        <begin position="201"/>
        <end position="259"/>
    </location>
</feature>
<protein>
    <recommendedName>
        <fullName evidence="3">RRM domain-containing protein</fullName>
    </recommendedName>
</protein>